<dbReference type="PANTHER" id="PTHR46366:SF1">
    <property type="entry name" value="PDZ DOMAIN-CONTAINING PROTEIN C1685.05"/>
    <property type="match status" value="1"/>
</dbReference>
<organism evidence="1 2">
    <name type="scientific">Artemisia annua</name>
    <name type="common">Sweet wormwood</name>
    <dbReference type="NCBI Taxonomy" id="35608"/>
    <lineage>
        <taxon>Eukaryota</taxon>
        <taxon>Viridiplantae</taxon>
        <taxon>Streptophyta</taxon>
        <taxon>Embryophyta</taxon>
        <taxon>Tracheophyta</taxon>
        <taxon>Spermatophyta</taxon>
        <taxon>Magnoliopsida</taxon>
        <taxon>eudicotyledons</taxon>
        <taxon>Gunneridae</taxon>
        <taxon>Pentapetalae</taxon>
        <taxon>asterids</taxon>
        <taxon>campanulids</taxon>
        <taxon>Asterales</taxon>
        <taxon>Asteraceae</taxon>
        <taxon>Asteroideae</taxon>
        <taxon>Anthemideae</taxon>
        <taxon>Artemisiinae</taxon>
        <taxon>Artemisia</taxon>
    </lineage>
</organism>
<protein>
    <submittedName>
        <fullName evidence="1">PDZ domain-containing protein</fullName>
    </submittedName>
</protein>
<comment type="caution">
    <text evidence="1">The sequence shown here is derived from an EMBL/GenBank/DDBJ whole genome shotgun (WGS) entry which is preliminary data.</text>
</comment>
<evidence type="ECO:0000313" key="2">
    <source>
        <dbReference type="Proteomes" id="UP000245207"/>
    </source>
</evidence>
<dbReference type="AlphaFoldDB" id="A0A2U1Q1P4"/>
<dbReference type="PANTHER" id="PTHR46366">
    <property type="entry name" value="PRO-APOPTOTIC SERINE PROTEASE NMA111"/>
    <property type="match status" value="1"/>
</dbReference>
<accession>A0A2U1Q1P4</accession>
<dbReference type="STRING" id="35608.A0A2U1Q1P4"/>
<name>A0A2U1Q1P4_ARTAN</name>
<gene>
    <name evidence="1" type="ORF">CTI12_AA085490</name>
</gene>
<dbReference type="Proteomes" id="UP000245207">
    <property type="component" value="Unassembled WGS sequence"/>
</dbReference>
<evidence type="ECO:0000313" key="1">
    <source>
        <dbReference type="EMBL" id="PWA91897.1"/>
    </source>
</evidence>
<reference evidence="1 2" key="1">
    <citation type="journal article" date="2018" name="Mol. Plant">
        <title>The genome of Artemisia annua provides insight into the evolution of Asteraceae family and artemisinin biosynthesis.</title>
        <authorList>
            <person name="Shen Q."/>
            <person name="Zhang L."/>
            <person name="Liao Z."/>
            <person name="Wang S."/>
            <person name="Yan T."/>
            <person name="Shi P."/>
            <person name="Liu M."/>
            <person name="Fu X."/>
            <person name="Pan Q."/>
            <person name="Wang Y."/>
            <person name="Lv Z."/>
            <person name="Lu X."/>
            <person name="Zhang F."/>
            <person name="Jiang W."/>
            <person name="Ma Y."/>
            <person name="Chen M."/>
            <person name="Hao X."/>
            <person name="Li L."/>
            <person name="Tang Y."/>
            <person name="Lv G."/>
            <person name="Zhou Y."/>
            <person name="Sun X."/>
            <person name="Brodelius P.E."/>
            <person name="Rose J.K.C."/>
            <person name="Tang K."/>
        </authorList>
    </citation>
    <scope>NUCLEOTIDE SEQUENCE [LARGE SCALE GENOMIC DNA]</scope>
    <source>
        <strain evidence="2">cv. Huhao1</strain>
        <tissue evidence="1">Leaf</tissue>
    </source>
</reference>
<keyword evidence="2" id="KW-1185">Reference proteome</keyword>
<sequence>MYIQVHNSIPKKYFARPRSLMETCGVRRPLFLTLKQKLTRRWARKVCLFFHVSCVNVLVPTTCLMKVLKEFGLWFIRWVTLFGHNRSATSFMPGCRNKYPRQVHDFRFFLYDPAAIQFLSYDEIPLAPDAACAGLKIRVVDLYIGWYPCSYGSGCSTL</sequence>
<dbReference type="EMBL" id="PKPP01000509">
    <property type="protein sequence ID" value="PWA91897.1"/>
    <property type="molecule type" value="Genomic_DNA"/>
</dbReference>
<proteinExistence type="predicted"/>